<evidence type="ECO:0000256" key="1">
    <source>
        <dbReference type="ARBA" id="ARBA00004613"/>
    </source>
</evidence>
<dbReference type="Gene3D" id="1.10.238.20">
    <property type="entry name" value="Pheromone/general odorant binding protein domain"/>
    <property type="match status" value="1"/>
</dbReference>
<evidence type="ECO:0000313" key="8">
    <source>
        <dbReference type="EMBL" id="APG79380.1"/>
    </source>
</evidence>
<dbReference type="GO" id="GO:0005615">
    <property type="term" value="C:extracellular space"/>
    <property type="evidence" value="ECO:0007669"/>
    <property type="project" value="TreeGrafter"/>
</dbReference>
<dbReference type="SMART" id="SM00708">
    <property type="entry name" value="PhBP"/>
    <property type="match status" value="1"/>
</dbReference>
<dbReference type="InterPro" id="IPR036728">
    <property type="entry name" value="PBP_GOBP_sf"/>
</dbReference>
<dbReference type="GO" id="GO:0005549">
    <property type="term" value="F:odorant binding"/>
    <property type="evidence" value="ECO:0007669"/>
    <property type="project" value="InterPro"/>
</dbReference>
<keyword evidence="5" id="KW-0325">Glycoprotein</keyword>
<dbReference type="FunFam" id="1.10.238.20:FF:000001">
    <property type="entry name" value="General odorant-binding protein lush"/>
    <property type="match status" value="1"/>
</dbReference>
<dbReference type="SUPFAM" id="SSF47565">
    <property type="entry name" value="Insect pheromone/odorant-binding proteins"/>
    <property type="match status" value="1"/>
</dbReference>
<evidence type="ECO:0000256" key="2">
    <source>
        <dbReference type="ARBA" id="ARBA00008098"/>
    </source>
</evidence>
<dbReference type="CDD" id="cd23992">
    <property type="entry name" value="PBP_GOBP"/>
    <property type="match status" value="1"/>
</dbReference>
<keyword evidence="3" id="KW-0964">Secreted</keyword>
<comment type="function">
    <text evidence="6">May be a carrier protein for lipids.</text>
</comment>
<dbReference type="PANTHER" id="PTHR11857:SF43">
    <property type="entry name" value="GEO07291P1-RELATED"/>
    <property type="match status" value="1"/>
</dbReference>
<comment type="similarity">
    <text evidence="2">Belongs to the PBP/GOBP family.</text>
</comment>
<reference evidence="8" key="1">
    <citation type="submission" date="2016-09" db="EMBL/GenBank/DDBJ databases">
        <title>The developmental transcriptome of the bamboo snout beetle Cyrtotrachelus buqueti and insights into pheromone-binding proteins.</title>
        <authorList>
            <person name="Su T."/>
            <person name="Yang H."/>
        </authorList>
    </citation>
    <scope>NUCLEOTIDE SEQUENCE</scope>
</reference>
<evidence type="ECO:0000256" key="7">
    <source>
        <dbReference type="SAM" id="SignalP"/>
    </source>
</evidence>
<dbReference type="EMBL" id="KX814439">
    <property type="protein sequence ID" value="APG79380.1"/>
    <property type="molecule type" value="mRNA"/>
</dbReference>
<feature type="chain" id="PRO_5012159569" evidence="7">
    <location>
        <begin position="20"/>
        <end position="136"/>
    </location>
</feature>
<dbReference type="GO" id="GO:0007608">
    <property type="term" value="P:sensory perception of smell"/>
    <property type="evidence" value="ECO:0007669"/>
    <property type="project" value="TreeGrafter"/>
</dbReference>
<dbReference type="Pfam" id="PF01395">
    <property type="entry name" value="PBP_GOBP"/>
    <property type="match status" value="1"/>
</dbReference>
<evidence type="ECO:0000256" key="4">
    <source>
        <dbReference type="ARBA" id="ARBA00022729"/>
    </source>
</evidence>
<organism evidence="8">
    <name type="scientific">Cyrtotrachelus buqueti</name>
    <dbReference type="NCBI Taxonomy" id="1892066"/>
    <lineage>
        <taxon>Eukaryota</taxon>
        <taxon>Metazoa</taxon>
        <taxon>Ecdysozoa</taxon>
        <taxon>Arthropoda</taxon>
        <taxon>Hexapoda</taxon>
        <taxon>Insecta</taxon>
        <taxon>Pterygota</taxon>
        <taxon>Neoptera</taxon>
        <taxon>Endopterygota</taxon>
        <taxon>Coleoptera</taxon>
        <taxon>Polyphaga</taxon>
        <taxon>Cucujiformia</taxon>
        <taxon>Curculionidae</taxon>
        <taxon>Dryophthorinae</taxon>
        <taxon>Cyrtotrachelus</taxon>
    </lineage>
</organism>
<dbReference type="PANTHER" id="PTHR11857">
    <property type="entry name" value="ODORANT BINDING PROTEIN-RELATED"/>
    <property type="match status" value="1"/>
</dbReference>
<evidence type="ECO:0000256" key="3">
    <source>
        <dbReference type="ARBA" id="ARBA00022525"/>
    </source>
</evidence>
<evidence type="ECO:0000256" key="6">
    <source>
        <dbReference type="ARBA" id="ARBA00056866"/>
    </source>
</evidence>
<evidence type="ECO:0000256" key="5">
    <source>
        <dbReference type="ARBA" id="ARBA00023180"/>
    </source>
</evidence>
<keyword evidence="4 7" id="KW-0732">Signal</keyword>
<accession>A0A1L3KPR6</accession>
<gene>
    <name evidence="8" type="primary">PBP19</name>
</gene>
<name>A0A1L3KPR6_9CUCU</name>
<sequence>MKSLLVISTILCVFIYVLADLSDEQKQKVLNYGKECIAETGVDKELVLKARQGSFSDDPKLKAFAFCLSKKIGLQNASGDVQHEVLKEKLSSVVDNAETVNSLISACVQNKGSPEETAYQTFVCYYEKTPSHASIF</sequence>
<feature type="signal peptide" evidence="7">
    <location>
        <begin position="1"/>
        <end position="19"/>
    </location>
</feature>
<protein>
    <submittedName>
        <fullName evidence="8">Pheromone binding protein 19</fullName>
    </submittedName>
</protein>
<dbReference type="AlphaFoldDB" id="A0A1L3KPR6"/>
<proteinExistence type="evidence at transcript level"/>
<dbReference type="InterPro" id="IPR006170">
    <property type="entry name" value="PBP/GOBP"/>
</dbReference>
<comment type="subcellular location">
    <subcellularLocation>
        <location evidence="1">Secreted</location>
    </subcellularLocation>
</comment>